<dbReference type="Pfam" id="PF00135">
    <property type="entry name" value="COesterase"/>
    <property type="match status" value="1"/>
</dbReference>
<comment type="caution">
    <text evidence="4">The sequence shown here is derived from an EMBL/GenBank/DDBJ whole genome shotgun (WGS) entry which is preliminary data.</text>
</comment>
<evidence type="ECO:0000313" key="5">
    <source>
        <dbReference type="Proteomes" id="UP001213681"/>
    </source>
</evidence>
<evidence type="ECO:0000313" key="4">
    <source>
        <dbReference type="EMBL" id="KAJ5464932.1"/>
    </source>
</evidence>
<feature type="signal peptide" evidence="2">
    <location>
        <begin position="1"/>
        <end position="18"/>
    </location>
</feature>
<reference evidence="4" key="2">
    <citation type="journal article" date="2023" name="IMA Fungus">
        <title>Comparative genomic study of the Penicillium genus elucidates a diverse pangenome and 15 lateral gene transfer events.</title>
        <authorList>
            <person name="Petersen C."/>
            <person name="Sorensen T."/>
            <person name="Nielsen M.R."/>
            <person name="Sondergaard T.E."/>
            <person name="Sorensen J.L."/>
            <person name="Fitzpatrick D.A."/>
            <person name="Frisvad J.C."/>
            <person name="Nielsen K.L."/>
        </authorList>
    </citation>
    <scope>NUCLEOTIDE SEQUENCE</scope>
    <source>
        <strain evidence="4">IBT 16125</strain>
    </source>
</reference>
<dbReference type="RefSeq" id="XP_056771779.1">
    <property type="nucleotide sequence ID" value="XM_056904012.1"/>
</dbReference>
<keyword evidence="5" id="KW-1185">Reference proteome</keyword>
<dbReference type="InterPro" id="IPR019819">
    <property type="entry name" value="Carboxylesterase_B_CS"/>
</dbReference>
<keyword evidence="2" id="KW-0732">Signal</keyword>
<accession>A0AAD6CI51</accession>
<dbReference type="InterPro" id="IPR029058">
    <property type="entry name" value="AB_hydrolase_fold"/>
</dbReference>
<dbReference type="GO" id="GO:0072330">
    <property type="term" value="P:monocarboxylic acid biosynthetic process"/>
    <property type="evidence" value="ECO:0007669"/>
    <property type="project" value="UniProtKB-ARBA"/>
</dbReference>
<dbReference type="PROSITE" id="PS00941">
    <property type="entry name" value="CARBOXYLESTERASE_B_2"/>
    <property type="match status" value="1"/>
</dbReference>
<dbReference type="AlphaFoldDB" id="A0AAD6CI51"/>
<dbReference type="PANTHER" id="PTHR11559">
    <property type="entry name" value="CARBOXYLESTERASE"/>
    <property type="match status" value="1"/>
</dbReference>
<protein>
    <recommendedName>
        <fullName evidence="3">Carboxylesterase type B domain-containing protein</fullName>
    </recommendedName>
</protein>
<dbReference type="GO" id="GO:0017000">
    <property type="term" value="P:antibiotic biosynthetic process"/>
    <property type="evidence" value="ECO:0007669"/>
    <property type="project" value="UniProtKB-ARBA"/>
</dbReference>
<feature type="region of interest" description="Disordered" evidence="1">
    <location>
        <begin position="580"/>
        <end position="609"/>
    </location>
</feature>
<dbReference type="EMBL" id="JAPVEA010000001">
    <property type="protein sequence ID" value="KAJ5464932.1"/>
    <property type="molecule type" value="Genomic_DNA"/>
</dbReference>
<gene>
    <name evidence="4" type="ORF">N7458_000618</name>
</gene>
<dbReference type="Proteomes" id="UP001213681">
    <property type="component" value="Unassembled WGS sequence"/>
</dbReference>
<dbReference type="InterPro" id="IPR002018">
    <property type="entry name" value="CarbesteraseB"/>
</dbReference>
<proteinExistence type="predicted"/>
<dbReference type="SUPFAM" id="SSF53474">
    <property type="entry name" value="alpha/beta-Hydrolases"/>
    <property type="match status" value="1"/>
</dbReference>
<reference evidence="4" key="1">
    <citation type="submission" date="2022-12" db="EMBL/GenBank/DDBJ databases">
        <authorList>
            <person name="Petersen C."/>
        </authorList>
    </citation>
    <scope>NUCLEOTIDE SEQUENCE</scope>
    <source>
        <strain evidence="4">IBT 16125</strain>
    </source>
</reference>
<feature type="chain" id="PRO_5042238472" description="Carboxylesterase type B domain-containing protein" evidence="2">
    <location>
        <begin position="19"/>
        <end position="629"/>
    </location>
</feature>
<evidence type="ECO:0000259" key="3">
    <source>
        <dbReference type="Pfam" id="PF00135"/>
    </source>
</evidence>
<evidence type="ECO:0000256" key="2">
    <source>
        <dbReference type="SAM" id="SignalP"/>
    </source>
</evidence>
<sequence>MRVLFPISLSAVVATALASPSVTIDAGTLKGGKCSGGQGAVYYKGVPFAEPPVGDLRFEPPKAYNKKYSNGVLNSTISAPTCIQFGNGTVPSGTKSEDCLYLDIWAPSSATKDSKLPVKVWIFGGSDTEGGIEYSLYDGCNLAEKGAVVVSLNYRLGPLGFLALNSAGIYGNQGIQDLILGFEWVQKSISAFGGDPEKVLAFGQSAGATDVYTIATLPAAPSLFKSAIIESIALPQLTQNSSAQKLGASFAKQLKCGLNDKSCLQSVSSADLQMAFYSNAYMNSGIGGLSGIGISNSQTPEFCPIVDGTVVKENPLYRGAQVPAVFGYSRHTFHLMSNHRLKANTSKLQDQQEGNLDAITKYPSAKLIANLTAADYKAFLQGDFGPAAQMIEKYYPLSLFESAVKKLGLTAGSGVLEAIAQVLTDAHFKCPTYQSAMHTARNGNPVWAYEFTHNSTCAWLDTLVPIADDLSVMGAAHTAEIPFVFGNLNFSYPNEHYTCSGSQAEWDLSNEMISLWTAMAEDGNPSTEAIQWPTFQITSTGSNTPGMIFGNSSTPGQIDFSVCKLWAQVSAMLDGRNTTATAQTSSSSSAKPTASPTSSFSTSGGVTSSPSIGGSIFLSTILMGAAILI</sequence>
<evidence type="ECO:0000256" key="1">
    <source>
        <dbReference type="SAM" id="MobiDB-lite"/>
    </source>
</evidence>
<feature type="domain" description="Carboxylesterase type B" evidence="3">
    <location>
        <begin position="19"/>
        <end position="538"/>
    </location>
</feature>
<organism evidence="4 5">
    <name type="scientific">Penicillium daleae</name>
    <dbReference type="NCBI Taxonomy" id="63821"/>
    <lineage>
        <taxon>Eukaryota</taxon>
        <taxon>Fungi</taxon>
        <taxon>Dikarya</taxon>
        <taxon>Ascomycota</taxon>
        <taxon>Pezizomycotina</taxon>
        <taxon>Eurotiomycetes</taxon>
        <taxon>Eurotiomycetidae</taxon>
        <taxon>Eurotiales</taxon>
        <taxon>Aspergillaceae</taxon>
        <taxon>Penicillium</taxon>
    </lineage>
</organism>
<name>A0AAD6CI51_9EURO</name>
<dbReference type="Gene3D" id="3.40.50.1820">
    <property type="entry name" value="alpha/beta hydrolase"/>
    <property type="match status" value="1"/>
</dbReference>
<dbReference type="InterPro" id="IPR050309">
    <property type="entry name" value="Type-B_Carboxylest/Lipase"/>
</dbReference>
<dbReference type="GeneID" id="81594255"/>